<dbReference type="Proteomes" id="UP000614601">
    <property type="component" value="Unassembled WGS sequence"/>
</dbReference>
<keyword evidence="7 10" id="KW-0445">Lipid transport</keyword>
<keyword evidence="4 10" id="KW-0812">Transmembrane</keyword>
<comment type="function">
    <text evidence="10">Mediator of sterol homeostasis involved in sterol uptake, trafficking and distribution into membranes.</text>
</comment>
<protein>
    <recommendedName>
        <fullName evidence="10">Protein ARV</fullName>
    </recommendedName>
</protein>
<keyword evidence="5 10" id="KW-0256">Endoplasmic reticulum</keyword>
<evidence type="ECO:0000256" key="1">
    <source>
        <dbReference type="ARBA" id="ARBA00004477"/>
    </source>
</evidence>
<keyword evidence="6 10" id="KW-1133">Transmembrane helix</keyword>
<dbReference type="GO" id="GO:0016125">
    <property type="term" value="P:sterol metabolic process"/>
    <property type="evidence" value="ECO:0007669"/>
    <property type="project" value="UniProtKB-UniRule"/>
</dbReference>
<dbReference type="GO" id="GO:0005794">
    <property type="term" value="C:Golgi apparatus"/>
    <property type="evidence" value="ECO:0007669"/>
    <property type="project" value="TreeGrafter"/>
</dbReference>
<evidence type="ECO:0000256" key="6">
    <source>
        <dbReference type="ARBA" id="ARBA00022989"/>
    </source>
</evidence>
<sequence>MGANCNIVCVHCGAEATDLYRNYGKNVIKLCECDNCGKFVDHYIEYDSVLIYIDLLLQYTAAYRHVFVNRVYLVKSLWRIVCLFSICEAYRKWAVRMESANKSVLDGFIDLEWKFYECIVESLSEIAAFGFSTLGFSLIFDLKTKLSLRSVFWISCCGYYGKAFVLLAVIWNLHHTWEYVFLIEAFLILSHYQIQNILFSDSPKLNALMVLLSWITSYLAGSYCHIVFDYTNQNYKSWFDYIRAL</sequence>
<dbReference type="PANTHER" id="PTHR14467">
    <property type="entry name" value="ARV1"/>
    <property type="match status" value="1"/>
</dbReference>
<keyword evidence="8 10" id="KW-0443">Lipid metabolism</keyword>
<keyword evidence="12" id="KW-1185">Reference proteome</keyword>
<dbReference type="GO" id="GO:0006665">
    <property type="term" value="P:sphingolipid metabolic process"/>
    <property type="evidence" value="ECO:0007669"/>
    <property type="project" value="TreeGrafter"/>
</dbReference>
<evidence type="ECO:0000256" key="2">
    <source>
        <dbReference type="ARBA" id="ARBA00009187"/>
    </source>
</evidence>
<feature type="transmembrane region" description="Helical" evidence="10">
    <location>
        <begin position="151"/>
        <end position="171"/>
    </location>
</feature>
<organism evidence="11 12">
    <name type="scientific">Bursaphelenchus okinawaensis</name>
    <dbReference type="NCBI Taxonomy" id="465554"/>
    <lineage>
        <taxon>Eukaryota</taxon>
        <taxon>Metazoa</taxon>
        <taxon>Ecdysozoa</taxon>
        <taxon>Nematoda</taxon>
        <taxon>Chromadorea</taxon>
        <taxon>Rhabditida</taxon>
        <taxon>Tylenchina</taxon>
        <taxon>Tylenchomorpha</taxon>
        <taxon>Aphelenchoidea</taxon>
        <taxon>Aphelenchoididae</taxon>
        <taxon>Bursaphelenchus</taxon>
    </lineage>
</organism>
<evidence type="ECO:0000256" key="8">
    <source>
        <dbReference type="ARBA" id="ARBA00023098"/>
    </source>
</evidence>
<dbReference type="Pfam" id="PF04161">
    <property type="entry name" value="Arv1"/>
    <property type="match status" value="1"/>
</dbReference>
<dbReference type="GO" id="GO:0032366">
    <property type="term" value="P:intracellular sterol transport"/>
    <property type="evidence" value="ECO:0007669"/>
    <property type="project" value="UniProtKB-UniRule"/>
</dbReference>
<evidence type="ECO:0000313" key="11">
    <source>
        <dbReference type="EMBL" id="CAD5211572.1"/>
    </source>
</evidence>
<evidence type="ECO:0000256" key="10">
    <source>
        <dbReference type="RuleBase" id="RU368065"/>
    </source>
</evidence>
<dbReference type="GO" id="GO:0097036">
    <property type="term" value="P:regulation of plasma membrane sterol distribution"/>
    <property type="evidence" value="ECO:0007669"/>
    <property type="project" value="UniProtKB-UniRule"/>
</dbReference>
<evidence type="ECO:0000256" key="3">
    <source>
        <dbReference type="ARBA" id="ARBA00022448"/>
    </source>
</evidence>
<dbReference type="EMBL" id="CAJFCW020000002">
    <property type="protein sequence ID" value="CAG9093809.1"/>
    <property type="molecule type" value="Genomic_DNA"/>
</dbReference>
<evidence type="ECO:0000256" key="4">
    <source>
        <dbReference type="ARBA" id="ARBA00022692"/>
    </source>
</evidence>
<evidence type="ECO:0000313" key="12">
    <source>
        <dbReference type="Proteomes" id="UP000614601"/>
    </source>
</evidence>
<reference evidence="11" key="1">
    <citation type="submission" date="2020-09" db="EMBL/GenBank/DDBJ databases">
        <authorList>
            <person name="Kikuchi T."/>
        </authorList>
    </citation>
    <scope>NUCLEOTIDE SEQUENCE</scope>
    <source>
        <strain evidence="11">SH1</strain>
    </source>
</reference>
<accession>A0A811K8E1</accession>
<dbReference type="AlphaFoldDB" id="A0A811K8E1"/>
<evidence type="ECO:0000256" key="5">
    <source>
        <dbReference type="ARBA" id="ARBA00022824"/>
    </source>
</evidence>
<dbReference type="Proteomes" id="UP000783686">
    <property type="component" value="Unassembled WGS sequence"/>
</dbReference>
<dbReference type="GO" id="GO:0005789">
    <property type="term" value="C:endoplasmic reticulum membrane"/>
    <property type="evidence" value="ECO:0007669"/>
    <property type="project" value="UniProtKB-SubCell"/>
</dbReference>
<comment type="subcellular location">
    <subcellularLocation>
        <location evidence="1 10">Endoplasmic reticulum membrane</location>
        <topology evidence="1 10">Multi-pass membrane protein</topology>
    </subcellularLocation>
</comment>
<dbReference type="OrthoDB" id="2192830at2759"/>
<dbReference type="EMBL" id="CAJFDH010000002">
    <property type="protein sequence ID" value="CAD5211572.1"/>
    <property type="molecule type" value="Genomic_DNA"/>
</dbReference>
<name>A0A811K8E1_9BILA</name>
<evidence type="ECO:0000256" key="7">
    <source>
        <dbReference type="ARBA" id="ARBA00023055"/>
    </source>
</evidence>
<dbReference type="PANTHER" id="PTHR14467:SF0">
    <property type="entry name" value="PROTEIN ARV1"/>
    <property type="match status" value="1"/>
</dbReference>
<keyword evidence="3 10" id="KW-0813">Transport</keyword>
<evidence type="ECO:0000256" key="9">
    <source>
        <dbReference type="ARBA" id="ARBA00023136"/>
    </source>
</evidence>
<dbReference type="InterPro" id="IPR007290">
    <property type="entry name" value="Arv1"/>
</dbReference>
<feature type="transmembrane region" description="Helical" evidence="10">
    <location>
        <begin position="206"/>
        <end position="228"/>
    </location>
</feature>
<comment type="caution">
    <text evidence="10">Lacks conserved residue(s) required for the propagation of feature annotation.</text>
</comment>
<keyword evidence="9 10" id="KW-0472">Membrane</keyword>
<proteinExistence type="inferred from homology"/>
<comment type="caution">
    <text evidence="11">The sequence shown here is derived from an EMBL/GenBank/DDBJ whole genome shotgun (WGS) entry which is preliminary data.</text>
</comment>
<dbReference type="GO" id="GO:0032541">
    <property type="term" value="C:cortical endoplasmic reticulum"/>
    <property type="evidence" value="ECO:0007669"/>
    <property type="project" value="TreeGrafter"/>
</dbReference>
<comment type="similarity">
    <text evidence="2 10">Belongs to the ARV1 family.</text>
</comment>
<gene>
    <name evidence="11" type="ORF">BOKJ2_LOCUS3761</name>
</gene>